<reference evidence="5 6" key="1">
    <citation type="submission" date="2019-06" db="EMBL/GenBank/DDBJ databases">
        <title>Whole genome sequence for Cellvibrionaceae sp. R142.</title>
        <authorList>
            <person name="Wang G."/>
        </authorList>
    </citation>
    <scope>NUCLEOTIDE SEQUENCE [LARGE SCALE GENOMIC DNA]</scope>
    <source>
        <strain evidence="5 6">R142</strain>
    </source>
</reference>
<feature type="domain" description="Multidrug resistance protein MdtA-like barrel-sandwich hybrid" evidence="3">
    <location>
        <begin position="77"/>
        <end position="204"/>
    </location>
</feature>
<dbReference type="EMBL" id="VHSG01000010">
    <property type="protein sequence ID" value="TQV80139.1"/>
    <property type="molecule type" value="Genomic_DNA"/>
</dbReference>
<dbReference type="InterPro" id="IPR058625">
    <property type="entry name" value="MdtA-like_BSH"/>
</dbReference>
<accession>A0A545TSF3</accession>
<dbReference type="Proteomes" id="UP000319732">
    <property type="component" value="Unassembled WGS sequence"/>
</dbReference>
<dbReference type="Gene3D" id="2.40.30.170">
    <property type="match status" value="1"/>
</dbReference>
<evidence type="ECO:0000259" key="4">
    <source>
        <dbReference type="Pfam" id="PF25954"/>
    </source>
</evidence>
<dbReference type="PANTHER" id="PTHR30469">
    <property type="entry name" value="MULTIDRUG RESISTANCE PROTEIN MDTA"/>
    <property type="match status" value="1"/>
</dbReference>
<organism evidence="5 6">
    <name type="scientific">Exilibacterium tricleocarpae</name>
    <dbReference type="NCBI Taxonomy" id="2591008"/>
    <lineage>
        <taxon>Bacteria</taxon>
        <taxon>Pseudomonadati</taxon>
        <taxon>Pseudomonadota</taxon>
        <taxon>Gammaproteobacteria</taxon>
        <taxon>Cellvibrionales</taxon>
        <taxon>Cellvibrionaceae</taxon>
        <taxon>Exilibacterium</taxon>
    </lineage>
</organism>
<protein>
    <submittedName>
        <fullName evidence="5">Efflux RND transporter periplasmic adaptor subunit</fullName>
    </submittedName>
</protein>
<dbReference type="SUPFAM" id="SSF111369">
    <property type="entry name" value="HlyD-like secretion proteins"/>
    <property type="match status" value="1"/>
</dbReference>
<dbReference type="Pfam" id="PF25917">
    <property type="entry name" value="BSH_RND"/>
    <property type="match status" value="1"/>
</dbReference>
<dbReference type="OrthoDB" id="9806939at2"/>
<dbReference type="Pfam" id="PF25954">
    <property type="entry name" value="Beta-barrel_RND_2"/>
    <property type="match status" value="1"/>
</dbReference>
<dbReference type="NCBIfam" id="TIGR01730">
    <property type="entry name" value="RND_mfp"/>
    <property type="match status" value="1"/>
</dbReference>
<comment type="similarity">
    <text evidence="1">Belongs to the membrane fusion protein (MFP) (TC 8.A.1) family.</text>
</comment>
<keyword evidence="2" id="KW-0175">Coiled coil</keyword>
<evidence type="ECO:0000256" key="1">
    <source>
        <dbReference type="ARBA" id="ARBA00009477"/>
    </source>
</evidence>
<keyword evidence="6" id="KW-1185">Reference proteome</keyword>
<evidence type="ECO:0000259" key="3">
    <source>
        <dbReference type="Pfam" id="PF25917"/>
    </source>
</evidence>
<name>A0A545TSF3_9GAMM</name>
<proteinExistence type="inferred from homology"/>
<dbReference type="InterPro" id="IPR006143">
    <property type="entry name" value="RND_pump_MFP"/>
</dbReference>
<dbReference type="Gene3D" id="2.40.50.100">
    <property type="match status" value="1"/>
</dbReference>
<feature type="domain" description="CusB-like beta-barrel" evidence="4">
    <location>
        <begin position="214"/>
        <end position="281"/>
    </location>
</feature>
<dbReference type="GO" id="GO:0015562">
    <property type="term" value="F:efflux transmembrane transporter activity"/>
    <property type="evidence" value="ECO:0007669"/>
    <property type="project" value="TreeGrafter"/>
</dbReference>
<evidence type="ECO:0000313" key="6">
    <source>
        <dbReference type="Proteomes" id="UP000319732"/>
    </source>
</evidence>
<gene>
    <name evidence="5" type="ORF">FKG94_10755</name>
</gene>
<dbReference type="RefSeq" id="WP_142904238.1">
    <property type="nucleotide sequence ID" value="NZ_ML660092.1"/>
</dbReference>
<dbReference type="Gene3D" id="1.10.287.470">
    <property type="entry name" value="Helix hairpin bin"/>
    <property type="match status" value="1"/>
</dbReference>
<sequence>MQLIQNIWAKNNYRIALLIAGAISLWLLSGVFAGEDSTQVVDASKEVVPLTKVKARYVSAQTYPVTVAIRARTEANRDVDVRAEVSGRIIGLPVAKGGQVEAGDIICELAAEDRALRLAEAESLVAKTQLDYDGALRLKSGGYQSRTAIAGAKAELETAKAELKRRQLDLNNVKIRAPFAGVVDKRPVEIGDFMERGDVCATVLDLDPLVITGRVSETEVGLLPEGGQASASLLTGEQVEGTIRFVEHSSDPVTRTFRVEVAVPNPGQQLRSGITAQLGVKAGEIAAHRVPSALLSLDDEGKVGLRILDGEHRVQFVTVDIVGDHPQGVWVAGLPDNALLITVGQEYVSSGEEVVVSFENQPGVAATQLTGAPN</sequence>
<dbReference type="InterPro" id="IPR058792">
    <property type="entry name" value="Beta-barrel_RND_2"/>
</dbReference>
<comment type="caution">
    <text evidence="5">The sequence shown here is derived from an EMBL/GenBank/DDBJ whole genome shotgun (WGS) entry which is preliminary data.</text>
</comment>
<evidence type="ECO:0000313" key="5">
    <source>
        <dbReference type="EMBL" id="TQV80139.1"/>
    </source>
</evidence>
<dbReference type="AlphaFoldDB" id="A0A545TSF3"/>
<feature type="coiled-coil region" evidence="2">
    <location>
        <begin position="149"/>
        <end position="176"/>
    </location>
</feature>
<dbReference type="GO" id="GO:1990281">
    <property type="term" value="C:efflux pump complex"/>
    <property type="evidence" value="ECO:0007669"/>
    <property type="project" value="TreeGrafter"/>
</dbReference>
<evidence type="ECO:0000256" key="2">
    <source>
        <dbReference type="SAM" id="Coils"/>
    </source>
</evidence>
<dbReference type="PANTHER" id="PTHR30469:SF29">
    <property type="entry name" value="BLR2860 PROTEIN"/>
    <property type="match status" value="1"/>
</dbReference>